<protein>
    <submittedName>
        <fullName evidence="6">ATP synthase protein I</fullName>
    </submittedName>
</protein>
<dbReference type="Pfam" id="PF03899">
    <property type="entry name" value="ATP-synt_I"/>
    <property type="match status" value="1"/>
</dbReference>
<evidence type="ECO:0000256" key="5">
    <source>
        <dbReference type="ARBA" id="ARBA00023136"/>
    </source>
</evidence>
<dbReference type="PATRIC" id="fig|45065.4.peg.2017"/>
<organism evidence="6 7">
    <name type="scientific">Legionella geestiana</name>
    <dbReference type="NCBI Taxonomy" id="45065"/>
    <lineage>
        <taxon>Bacteria</taxon>
        <taxon>Pseudomonadati</taxon>
        <taxon>Pseudomonadota</taxon>
        <taxon>Gammaproteobacteria</taxon>
        <taxon>Legionellales</taxon>
        <taxon>Legionellaceae</taxon>
        <taxon>Legionella</taxon>
    </lineage>
</organism>
<keyword evidence="7" id="KW-1185">Reference proteome</keyword>
<keyword evidence="2" id="KW-1003">Cell membrane</keyword>
<evidence type="ECO:0000313" key="7">
    <source>
        <dbReference type="Proteomes" id="UP000054785"/>
    </source>
</evidence>
<dbReference type="AlphaFoldDB" id="A0A0W0TNM7"/>
<evidence type="ECO:0000256" key="4">
    <source>
        <dbReference type="ARBA" id="ARBA00022989"/>
    </source>
</evidence>
<evidence type="ECO:0000256" key="2">
    <source>
        <dbReference type="ARBA" id="ARBA00022475"/>
    </source>
</evidence>
<evidence type="ECO:0000256" key="3">
    <source>
        <dbReference type="ARBA" id="ARBA00022692"/>
    </source>
</evidence>
<dbReference type="OrthoDB" id="5702716at2"/>
<evidence type="ECO:0000256" key="1">
    <source>
        <dbReference type="ARBA" id="ARBA00004651"/>
    </source>
</evidence>
<comment type="subcellular location">
    <subcellularLocation>
        <location evidence="1">Cell membrane</location>
        <topology evidence="1">Multi-pass membrane protein</topology>
    </subcellularLocation>
</comment>
<name>A0A0W0TNM7_9GAMM</name>
<keyword evidence="5" id="KW-0472">Membrane</keyword>
<comment type="caution">
    <text evidence="6">The sequence shown here is derived from an EMBL/GenBank/DDBJ whole genome shotgun (WGS) entry which is preliminary data.</text>
</comment>
<gene>
    <name evidence="6" type="primary">atpI</name>
    <name evidence="6" type="ORF">Lgee_1860</name>
</gene>
<dbReference type="InterPro" id="IPR005598">
    <property type="entry name" value="ATP_synth_I"/>
</dbReference>
<proteinExistence type="predicted"/>
<keyword evidence="4" id="KW-1133">Transmembrane helix</keyword>
<reference evidence="6 7" key="1">
    <citation type="submission" date="2015-11" db="EMBL/GenBank/DDBJ databases">
        <title>Genomic analysis of 38 Legionella species identifies large and diverse effector repertoires.</title>
        <authorList>
            <person name="Burstein D."/>
            <person name="Amaro F."/>
            <person name="Zusman T."/>
            <person name="Lifshitz Z."/>
            <person name="Cohen O."/>
            <person name="Gilbert J.A."/>
            <person name="Pupko T."/>
            <person name="Shuman H.A."/>
            <person name="Segal G."/>
        </authorList>
    </citation>
    <scope>NUCLEOTIDE SEQUENCE [LARGE SCALE GENOMIC DNA]</scope>
    <source>
        <strain evidence="6 7">ATCC 49504</strain>
    </source>
</reference>
<dbReference type="EMBL" id="LNYC01000072">
    <property type="protein sequence ID" value="KTC97199.1"/>
    <property type="molecule type" value="Genomic_DNA"/>
</dbReference>
<dbReference type="Proteomes" id="UP000054785">
    <property type="component" value="Unassembled WGS sequence"/>
</dbReference>
<dbReference type="RefSeq" id="WP_035901737.1">
    <property type="nucleotide sequence ID" value="NZ_CAAAHN010000002.1"/>
</dbReference>
<dbReference type="STRING" id="45065.Lgee_1860"/>
<sequence length="131" mass="14164">MVNNQPYRRGINRLLAAQLGVTVLLTFLALCISGLDAAASAFLGGAVCVAGSVVFARALFRHSGARAARKIVRGFYLGEACKLVLTMALFAVVFASVNVQALLFFVSYIVVQMVLWLAPVFLNKPDRRKSD</sequence>
<keyword evidence="3" id="KW-0812">Transmembrane</keyword>
<evidence type="ECO:0000313" key="6">
    <source>
        <dbReference type="EMBL" id="KTC97199.1"/>
    </source>
</evidence>
<dbReference type="GO" id="GO:0005886">
    <property type="term" value="C:plasma membrane"/>
    <property type="evidence" value="ECO:0007669"/>
    <property type="project" value="UniProtKB-SubCell"/>
</dbReference>
<accession>A0A0W0TNM7</accession>